<proteinExistence type="predicted"/>
<name>A0ABP9XVK4_9FUNG</name>
<dbReference type="EMBL" id="BAABUJ010000011">
    <property type="protein sequence ID" value="GAA5798804.1"/>
    <property type="molecule type" value="Genomic_DNA"/>
</dbReference>
<gene>
    <name evidence="1" type="ORF">HPULCUR_004210</name>
</gene>
<sequence length="101" mass="11790">MKVNNSNTLGDELDELYEESNTLSDVEMGEELCNENYSNTNTNKKRKKYNKLNEDDEILKVINKLSKLNLNIHKNKQDSVFDNIKVNNRNTLKLFNDLHSV</sequence>
<reference evidence="1 2" key="1">
    <citation type="submission" date="2024-04" db="EMBL/GenBank/DDBJ databases">
        <title>genome sequences of Mucor flavus KT1a and Helicostylum pulchrum KT1b strains isolation_sourced from the surface of a dry-aged beef.</title>
        <authorList>
            <person name="Toyotome T."/>
            <person name="Hosono M."/>
            <person name="Torimaru M."/>
            <person name="Fukuda K."/>
            <person name="Mikami N."/>
        </authorList>
    </citation>
    <scope>NUCLEOTIDE SEQUENCE [LARGE SCALE GENOMIC DNA]</scope>
    <source>
        <strain evidence="1 2">KT1b</strain>
    </source>
</reference>
<accession>A0ABP9XVK4</accession>
<protein>
    <submittedName>
        <fullName evidence="1">Uncharacterized protein</fullName>
    </submittedName>
</protein>
<dbReference type="Proteomes" id="UP001476247">
    <property type="component" value="Unassembled WGS sequence"/>
</dbReference>
<evidence type="ECO:0000313" key="1">
    <source>
        <dbReference type="EMBL" id="GAA5798804.1"/>
    </source>
</evidence>
<evidence type="ECO:0000313" key="2">
    <source>
        <dbReference type="Proteomes" id="UP001476247"/>
    </source>
</evidence>
<organism evidence="1 2">
    <name type="scientific">Helicostylum pulchrum</name>
    <dbReference type="NCBI Taxonomy" id="562976"/>
    <lineage>
        <taxon>Eukaryota</taxon>
        <taxon>Fungi</taxon>
        <taxon>Fungi incertae sedis</taxon>
        <taxon>Mucoromycota</taxon>
        <taxon>Mucoromycotina</taxon>
        <taxon>Mucoromycetes</taxon>
        <taxon>Mucorales</taxon>
        <taxon>Mucorineae</taxon>
        <taxon>Mucoraceae</taxon>
        <taxon>Helicostylum</taxon>
    </lineage>
</organism>
<comment type="caution">
    <text evidence="1">The sequence shown here is derived from an EMBL/GenBank/DDBJ whole genome shotgun (WGS) entry which is preliminary data.</text>
</comment>
<keyword evidence="2" id="KW-1185">Reference proteome</keyword>